<dbReference type="Proteomes" id="UP000322245">
    <property type="component" value="Unassembled WGS sequence"/>
</dbReference>
<feature type="compositionally biased region" description="Basic and acidic residues" evidence="1">
    <location>
        <begin position="123"/>
        <end position="134"/>
    </location>
</feature>
<proteinExistence type="predicted"/>
<feature type="compositionally biased region" description="Basic and acidic residues" evidence="1">
    <location>
        <begin position="316"/>
        <end position="329"/>
    </location>
</feature>
<keyword evidence="3" id="KW-1185">Reference proteome</keyword>
<evidence type="ECO:0000313" key="2">
    <source>
        <dbReference type="EMBL" id="TYJ53459.1"/>
    </source>
</evidence>
<feature type="compositionally biased region" description="Gly residues" evidence="1">
    <location>
        <begin position="339"/>
        <end position="355"/>
    </location>
</feature>
<accession>A0A5D3AT99</accession>
<evidence type="ECO:0000256" key="1">
    <source>
        <dbReference type="SAM" id="MobiDB-lite"/>
    </source>
</evidence>
<reference evidence="2 3" key="1">
    <citation type="submission" date="2017-05" db="EMBL/GenBank/DDBJ databases">
        <title>The Genome Sequence of Tsuchiyaea wingfieldii DSM 27421.</title>
        <authorList>
            <person name="Cuomo C."/>
            <person name="Passer A."/>
            <person name="Billmyre B."/>
            <person name="Heitman J."/>
        </authorList>
    </citation>
    <scope>NUCLEOTIDE SEQUENCE [LARGE SCALE GENOMIC DNA]</scope>
    <source>
        <strain evidence="2 3">DSM 27421</strain>
    </source>
</reference>
<sequence length="542" mass="55534">MPGGMGMPGQYPGGMGGYGGGGGGGMGGGLNPMMTGGGMMPGVQGMGGMAQGGMGNYGQALHNLGYDYTPPSLGYTAKADWSPWDLANAQYNGAHLDRGFFDNIVRLCREHQALKNHASLQDPHLHPHSVERPHTPPSPLRRTETPRRTRFALALDSSDDPPAERNILPSTTIQKISTLTNFFTSRHLSEEAARDAHRRVYYANEGTDAGNKSLGGAAAYQAYLIWDRDHYSAYHANPSQENRERLVGLAVAELFSLWDRVMPRNTRASIEDASQYAAATAKHLFDRHYDIDRNHNNYTRSNARAGGGGGSHYYGYRDDSGASDVEERNHRRRKQAAYGPGGSQPPGAGQMSGMGAGMGAGQMSGAMGGMGGGMGMQPGMGGGMGGMGMGGMPGAGMGGMGGMGAYGAGAGMGGMGGMSGMGGMGGMGMGGGMGGAYGGMGGMGGYGSGMGGMGMGGMGGGMGMGGMGGMGGGGMGLAQGMPPHGSFGESQAAPGMHPYHYGTQSGVAWGNQPIDSGGNNTFLQGGGQRGFYGYGQPQSRYF</sequence>
<dbReference type="AlphaFoldDB" id="A0A5D3AT99"/>
<dbReference type="EMBL" id="NIDF01000088">
    <property type="protein sequence ID" value="TYJ53459.1"/>
    <property type="molecule type" value="Genomic_DNA"/>
</dbReference>
<name>A0A5D3AT99_9TREE</name>
<feature type="region of interest" description="Disordered" evidence="1">
    <location>
        <begin position="316"/>
        <end position="355"/>
    </location>
</feature>
<feature type="region of interest" description="Disordered" evidence="1">
    <location>
        <begin position="120"/>
        <end position="146"/>
    </location>
</feature>
<evidence type="ECO:0000313" key="3">
    <source>
        <dbReference type="Proteomes" id="UP000322245"/>
    </source>
</evidence>
<organism evidence="2 3">
    <name type="scientific">Cryptococcus floricola</name>
    <dbReference type="NCBI Taxonomy" id="2591691"/>
    <lineage>
        <taxon>Eukaryota</taxon>
        <taxon>Fungi</taxon>
        <taxon>Dikarya</taxon>
        <taxon>Basidiomycota</taxon>
        <taxon>Agaricomycotina</taxon>
        <taxon>Tremellomycetes</taxon>
        <taxon>Tremellales</taxon>
        <taxon>Cryptococcaceae</taxon>
        <taxon>Cryptococcus</taxon>
    </lineage>
</organism>
<protein>
    <submittedName>
        <fullName evidence="2">Uncharacterized protein</fullName>
    </submittedName>
</protein>
<gene>
    <name evidence="2" type="ORF">B9479_005903</name>
</gene>
<comment type="caution">
    <text evidence="2">The sequence shown here is derived from an EMBL/GenBank/DDBJ whole genome shotgun (WGS) entry which is preliminary data.</text>
</comment>